<dbReference type="SUPFAM" id="SSF88659">
    <property type="entry name" value="Sigma3 and sigma4 domains of RNA polymerase sigma factors"/>
    <property type="match status" value="1"/>
</dbReference>
<dbReference type="NCBIfam" id="TIGR02937">
    <property type="entry name" value="sigma70-ECF"/>
    <property type="match status" value="1"/>
</dbReference>
<keyword evidence="4" id="KW-0238">DNA-binding</keyword>
<evidence type="ECO:0000313" key="8">
    <source>
        <dbReference type="EMBL" id="MBC5737559.1"/>
    </source>
</evidence>
<dbReference type="Pfam" id="PF08281">
    <property type="entry name" value="Sigma70_r4_2"/>
    <property type="match status" value="1"/>
</dbReference>
<evidence type="ECO:0000256" key="4">
    <source>
        <dbReference type="ARBA" id="ARBA00023125"/>
    </source>
</evidence>
<keyword evidence="2" id="KW-0805">Transcription regulation</keyword>
<keyword evidence="5" id="KW-0804">Transcription</keyword>
<evidence type="ECO:0000256" key="1">
    <source>
        <dbReference type="ARBA" id="ARBA00010641"/>
    </source>
</evidence>
<dbReference type="InterPro" id="IPR007627">
    <property type="entry name" value="RNA_pol_sigma70_r2"/>
</dbReference>
<dbReference type="AlphaFoldDB" id="A0A8J6JLQ1"/>
<reference evidence="8" key="1">
    <citation type="submission" date="2020-08" db="EMBL/GenBank/DDBJ databases">
        <title>Genome public.</title>
        <authorList>
            <person name="Liu C."/>
            <person name="Sun Q."/>
        </authorList>
    </citation>
    <scope>NUCLEOTIDE SEQUENCE</scope>
    <source>
        <strain evidence="8">NSJ-52</strain>
    </source>
</reference>
<proteinExistence type="inferred from homology"/>
<dbReference type="Gene3D" id="1.10.1740.10">
    <property type="match status" value="1"/>
</dbReference>
<evidence type="ECO:0000256" key="2">
    <source>
        <dbReference type="ARBA" id="ARBA00023015"/>
    </source>
</evidence>
<dbReference type="InterPro" id="IPR013325">
    <property type="entry name" value="RNA_pol_sigma_r2"/>
</dbReference>
<keyword evidence="3" id="KW-0731">Sigma factor</keyword>
<dbReference type="InterPro" id="IPR036388">
    <property type="entry name" value="WH-like_DNA-bd_sf"/>
</dbReference>
<organism evidence="8 9">
    <name type="scientific">Lawsonibacter faecis</name>
    <dbReference type="NCBI Taxonomy" id="2763052"/>
    <lineage>
        <taxon>Bacteria</taxon>
        <taxon>Bacillati</taxon>
        <taxon>Bacillota</taxon>
        <taxon>Clostridia</taxon>
        <taxon>Eubacteriales</taxon>
        <taxon>Oscillospiraceae</taxon>
        <taxon>Lawsonibacter</taxon>
    </lineage>
</organism>
<dbReference type="Pfam" id="PF04542">
    <property type="entry name" value="Sigma70_r2"/>
    <property type="match status" value="1"/>
</dbReference>
<dbReference type="InterPro" id="IPR013249">
    <property type="entry name" value="RNA_pol_sigma70_r4_t2"/>
</dbReference>
<protein>
    <submittedName>
        <fullName evidence="8">Sigma-70 family RNA polymerase sigma factor</fullName>
    </submittedName>
</protein>
<evidence type="ECO:0000256" key="3">
    <source>
        <dbReference type="ARBA" id="ARBA00023082"/>
    </source>
</evidence>
<dbReference type="EMBL" id="JACOPQ010000008">
    <property type="protein sequence ID" value="MBC5737559.1"/>
    <property type="molecule type" value="Genomic_DNA"/>
</dbReference>
<dbReference type="GO" id="GO:0016987">
    <property type="term" value="F:sigma factor activity"/>
    <property type="evidence" value="ECO:0007669"/>
    <property type="project" value="UniProtKB-KW"/>
</dbReference>
<dbReference type="InterPro" id="IPR039425">
    <property type="entry name" value="RNA_pol_sigma-70-like"/>
</dbReference>
<dbReference type="GO" id="GO:0006352">
    <property type="term" value="P:DNA-templated transcription initiation"/>
    <property type="evidence" value="ECO:0007669"/>
    <property type="project" value="InterPro"/>
</dbReference>
<evidence type="ECO:0000313" key="9">
    <source>
        <dbReference type="Proteomes" id="UP000607645"/>
    </source>
</evidence>
<evidence type="ECO:0000256" key="5">
    <source>
        <dbReference type="ARBA" id="ARBA00023163"/>
    </source>
</evidence>
<dbReference type="Proteomes" id="UP000607645">
    <property type="component" value="Unassembled WGS sequence"/>
</dbReference>
<comment type="caution">
    <text evidence="8">The sequence shown here is derived from an EMBL/GenBank/DDBJ whole genome shotgun (WGS) entry which is preliminary data.</text>
</comment>
<name>A0A8J6JLQ1_9FIRM</name>
<dbReference type="PANTHER" id="PTHR43133">
    <property type="entry name" value="RNA POLYMERASE ECF-TYPE SIGMA FACTO"/>
    <property type="match status" value="1"/>
</dbReference>
<accession>A0A8J6JLQ1</accession>
<dbReference type="RefSeq" id="WP_173023930.1">
    <property type="nucleotide sequence ID" value="NZ_JACOPQ010000008.1"/>
</dbReference>
<comment type="similarity">
    <text evidence="1">Belongs to the sigma-70 factor family. ECF subfamily.</text>
</comment>
<gene>
    <name evidence="8" type="ORF">H8S62_11140</name>
</gene>
<dbReference type="InterPro" id="IPR013324">
    <property type="entry name" value="RNA_pol_sigma_r3/r4-like"/>
</dbReference>
<feature type="domain" description="RNA polymerase sigma factor 70 region 4 type 2" evidence="7">
    <location>
        <begin position="118"/>
        <end position="169"/>
    </location>
</feature>
<dbReference type="Gene3D" id="1.10.10.10">
    <property type="entry name" value="Winged helix-like DNA-binding domain superfamily/Winged helix DNA-binding domain"/>
    <property type="match status" value="1"/>
</dbReference>
<dbReference type="GO" id="GO:0003677">
    <property type="term" value="F:DNA binding"/>
    <property type="evidence" value="ECO:0007669"/>
    <property type="project" value="UniProtKB-KW"/>
</dbReference>
<evidence type="ECO:0000259" key="6">
    <source>
        <dbReference type="Pfam" id="PF04542"/>
    </source>
</evidence>
<dbReference type="SUPFAM" id="SSF88946">
    <property type="entry name" value="Sigma2 domain of RNA polymerase sigma factors"/>
    <property type="match status" value="1"/>
</dbReference>
<dbReference type="InterPro" id="IPR014284">
    <property type="entry name" value="RNA_pol_sigma-70_dom"/>
</dbReference>
<sequence length="180" mass="19938">MDEKKLIQRLQKRSRAALEQAIEQYTPYVSTVVWRTAGSAAAREDLEEAVSDVFLALWTHAGELDPEKGLRPWLGTVARNKAVDRLRRAGASLPLPEEAPAPGPGPQEAAERMEQAEVLWRAVEALGEPDSALFLRHYWYGEKLGDAARALGLSTVAAKTRLSRGRKKLKDILTRGGERI</sequence>
<feature type="domain" description="RNA polymerase sigma-70 region 2" evidence="6">
    <location>
        <begin position="22"/>
        <end position="90"/>
    </location>
</feature>
<evidence type="ECO:0000259" key="7">
    <source>
        <dbReference type="Pfam" id="PF08281"/>
    </source>
</evidence>
<keyword evidence="9" id="KW-1185">Reference proteome</keyword>
<dbReference type="PANTHER" id="PTHR43133:SF8">
    <property type="entry name" value="RNA POLYMERASE SIGMA FACTOR HI_1459-RELATED"/>
    <property type="match status" value="1"/>
</dbReference>